<keyword evidence="4" id="KW-0004">4Fe-4S</keyword>
<dbReference type="PROSITE" id="PS00551">
    <property type="entry name" value="MOLYBDOPTERIN_PROK_1"/>
    <property type="match status" value="1"/>
</dbReference>
<evidence type="ECO:0000259" key="11">
    <source>
        <dbReference type="PROSITE" id="PS51669"/>
    </source>
</evidence>
<dbReference type="RefSeq" id="WP_283442164.1">
    <property type="nucleotide sequence ID" value="NZ_FXUL01000006.1"/>
</dbReference>
<dbReference type="PANTHER" id="PTHR43105:SF9">
    <property type="entry name" value="NADPH-FE(3+) OXIDOREDUCTASE SUBUNIT ALPHA"/>
    <property type="match status" value="1"/>
</dbReference>
<comment type="cofactor">
    <cofactor evidence="1">
        <name>Mo-bis(molybdopterin guanine dinucleotide)</name>
        <dbReference type="ChEBI" id="CHEBI:60539"/>
    </cofactor>
</comment>
<dbReference type="EMBL" id="FXUL01000006">
    <property type="protein sequence ID" value="SMP59301.1"/>
    <property type="molecule type" value="Genomic_DNA"/>
</dbReference>
<comment type="caution">
    <text evidence="12">The sequence shown here is derived from an EMBL/GenBank/DDBJ whole genome shotgun (WGS) entry which is preliminary data.</text>
</comment>
<keyword evidence="8" id="KW-0408">Iron</keyword>
<dbReference type="Gene3D" id="3.40.228.10">
    <property type="entry name" value="Dimethylsulfoxide Reductase, domain 2"/>
    <property type="match status" value="1"/>
</dbReference>
<evidence type="ECO:0000256" key="3">
    <source>
        <dbReference type="ARBA" id="ARBA00008747"/>
    </source>
</evidence>
<keyword evidence="5" id="KW-0500">Molybdenum</keyword>
<keyword evidence="10" id="KW-0534">Nitrate assimilation</keyword>
<dbReference type="InterPro" id="IPR006656">
    <property type="entry name" value="Mopterin_OxRdtase"/>
</dbReference>
<evidence type="ECO:0000256" key="9">
    <source>
        <dbReference type="ARBA" id="ARBA00023014"/>
    </source>
</evidence>
<dbReference type="Pfam" id="PF04879">
    <property type="entry name" value="Molybdop_Fe4S4"/>
    <property type="match status" value="1"/>
</dbReference>
<dbReference type="Pfam" id="PF01568">
    <property type="entry name" value="Molydop_binding"/>
    <property type="match status" value="1"/>
</dbReference>
<accession>A0ABY1Q4E1</accession>
<feature type="domain" description="4Fe-4S Mo/W bis-MGD-type" evidence="11">
    <location>
        <begin position="18"/>
        <end position="74"/>
    </location>
</feature>
<dbReference type="SUPFAM" id="SSF50692">
    <property type="entry name" value="ADC-like"/>
    <property type="match status" value="1"/>
</dbReference>
<keyword evidence="6" id="KW-0479">Metal-binding</keyword>
<evidence type="ECO:0000256" key="10">
    <source>
        <dbReference type="ARBA" id="ARBA00023063"/>
    </source>
</evidence>
<evidence type="ECO:0000256" key="7">
    <source>
        <dbReference type="ARBA" id="ARBA00023002"/>
    </source>
</evidence>
<dbReference type="Gene3D" id="1.10.10.1100">
    <property type="entry name" value="BFD-like [2Fe-2S]-binding domain"/>
    <property type="match status" value="1"/>
</dbReference>
<dbReference type="Gene3D" id="2.40.40.20">
    <property type="match status" value="1"/>
</dbReference>
<dbReference type="Proteomes" id="UP001158049">
    <property type="component" value="Unassembled WGS sequence"/>
</dbReference>
<comment type="cofactor">
    <cofactor evidence="2">
        <name>[4Fe-4S] cluster</name>
        <dbReference type="ChEBI" id="CHEBI:49883"/>
    </cofactor>
</comment>
<evidence type="ECO:0000256" key="1">
    <source>
        <dbReference type="ARBA" id="ARBA00001942"/>
    </source>
</evidence>
<dbReference type="CDD" id="cd02754">
    <property type="entry name" value="MopB_Nitrate-R-NapA-like"/>
    <property type="match status" value="1"/>
</dbReference>
<comment type="similarity">
    <text evidence="3">Belongs to the prokaryotic molybdopterin-containing oxidoreductase family. NasA/NapA/NarB subfamily.</text>
</comment>
<dbReference type="Gene3D" id="2.20.25.90">
    <property type="entry name" value="ADC-like domains"/>
    <property type="match status" value="1"/>
</dbReference>
<evidence type="ECO:0000256" key="4">
    <source>
        <dbReference type="ARBA" id="ARBA00022485"/>
    </source>
</evidence>
<proteinExistence type="inferred from homology"/>
<evidence type="ECO:0000313" key="12">
    <source>
        <dbReference type="EMBL" id="SMP59301.1"/>
    </source>
</evidence>
<keyword evidence="9" id="KW-0411">Iron-sulfur</keyword>
<dbReference type="Pfam" id="PF04324">
    <property type="entry name" value="Fer2_BFD"/>
    <property type="match status" value="1"/>
</dbReference>
<name>A0ABY1Q4E1_9BURK</name>
<dbReference type="SUPFAM" id="SSF53706">
    <property type="entry name" value="Formate dehydrogenase/DMSO reductase, domains 1-3"/>
    <property type="match status" value="1"/>
</dbReference>
<evidence type="ECO:0000256" key="8">
    <source>
        <dbReference type="ARBA" id="ARBA00023004"/>
    </source>
</evidence>
<evidence type="ECO:0000313" key="13">
    <source>
        <dbReference type="Proteomes" id="UP001158049"/>
    </source>
</evidence>
<reference evidence="12 13" key="1">
    <citation type="submission" date="2017-05" db="EMBL/GenBank/DDBJ databases">
        <authorList>
            <person name="Varghese N."/>
            <person name="Submissions S."/>
        </authorList>
    </citation>
    <scope>NUCLEOTIDE SEQUENCE [LARGE SCALE GENOMIC DNA]</scope>
    <source>
        <strain evidence="12 13">DSM 26001</strain>
    </source>
</reference>
<evidence type="ECO:0000256" key="5">
    <source>
        <dbReference type="ARBA" id="ARBA00022505"/>
    </source>
</evidence>
<dbReference type="InterPro" id="IPR009010">
    <property type="entry name" value="Asp_de-COase-like_dom_sf"/>
</dbReference>
<organism evidence="12 13">
    <name type="scientific">Noviherbaspirillum suwonense</name>
    <dbReference type="NCBI Taxonomy" id="1224511"/>
    <lineage>
        <taxon>Bacteria</taxon>
        <taxon>Pseudomonadati</taxon>
        <taxon>Pseudomonadota</taxon>
        <taxon>Betaproteobacteria</taxon>
        <taxon>Burkholderiales</taxon>
        <taxon>Oxalobacteraceae</taxon>
        <taxon>Noviherbaspirillum</taxon>
    </lineage>
</organism>
<protein>
    <submittedName>
        <fullName evidence="12">Assimilatory nitrate reductase catalytic subunit</fullName>
    </submittedName>
</protein>
<dbReference type="PANTHER" id="PTHR43105">
    <property type="entry name" value="RESPIRATORY NITRATE REDUCTASE"/>
    <property type="match status" value="1"/>
</dbReference>
<dbReference type="InterPro" id="IPR027467">
    <property type="entry name" value="MopterinOxRdtase_cofactor_BS"/>
</dbReference>
<dbReference type="Pfam" id="PF00384">
    <property type="entry name" value="Molybdopterin"/>
    <property type="match status" value="1"/>
</dbReference>
<dbReference type="InterPro" id="IPR041854">
    <property type="entry name" value="BFD-like_2Fe2S-bd_dom_sf"/>
</dbReference>
<dbReference type="InterPro" id="IPR007419">
    <property type="entry name" value="BFD-like_2Fe2S-bd_dom"/>
</dbReference>
<dbReference type="Gene3D" id="3.40.50.740">
    <property type="match status" value="1"/>
</dbReference>
<sequence length="934" mass="101626">MNAPAPAPPASGTAPAPISETKTTCCYCGVGCGVIVQSDGTQVTGVRGDPDHPANFGRLCTKGSTLHLTASPALQRQARALHPELRTARDGERLPASWDETQDFLAKRIAETVAAHGPDSVAFYISGQLLTEDYYVFNKLAKGLIGTNNVDTNSRLCMSSAVAGYKQTLGADAPPACYEDIDHADLLFISGSNTAYAHPILYRRIEDARRANPAMRMIVADPRRTDTARDADLFLQILPGTDAALYNGMLHICLWEDLVDLEFIAAHTERFPELKRSVREYTPKHVAAICGIAEDDLFKAARWFGEAKAALSMYCQGLNQSSSGTAKNASLINLHLATGQIGKPGAGPFSLTGQPNAMGGREVGGMANLLSGHRDMANPEHRAEVARLWGVDDVPSTPGKTAIPMFEAVRKGEIKILWIACTNPAQSMPDQNLVHEALKNAELVIVQEAYRGTATVAYADVLLPATTWSEKEGTVTNSERRITRFKPALPAPGEARHDWRIVVDLARRLEAVMGLDKTLFPYETPEQIWNEHRESTRGRDLDITGLSYRLLEEQGPQQWPYPEGALAGKKRLYEDGVFPTASGRAAFVVAPYKPVAEPVDARYPFRMTTGRLRDQWHGMSRTGTVAQLFSHASEPAVVLAQNDMERRFLKDGDLVHVTSRRGSQLLPALAGDDMRSGQAFVAMHWGEEYVSGRGTDGGGSHGVNALTLSAVDPHSFQPELKHAAVKILKAELPWRLLVVGWADASDVLALQAAMRPYMKRFAYASCTLFGRDRAGVLFRAADDYPAEPALVKEIEARFGIEGAQVLRYDDTRRGNARHIRIVDGKLEAMSLAGDTAAESWLREYLEGEQPVAALGRLLLSPSSTAPQGFKARGRIVCNCFNVAETEIMETLGLQAAGSPDEALCSLQDKLKCGTNCGSCVPELKKMVRSMAVPA</sequence>
<dbReference type="InterPro" id="IPR041957">
    <property type="entry name" value="CT_Nitrate-R-NapA-like"/>
</dbReference>
<evidence type="ECO:0000256" key="2">
    <source>
        <dbReference type="ARBA" id="ARBA00001966"/>
    </source>
</evidence>
<keyword evidence="13" id="KW-1185">Reference proteome</keyword>
<dbReference type="InterPro" id="IPR006963">
    <property type="entry name" value="Mopterin_OxRdtase_4Fe-4S_dom"/>
</dbReference>
<dbReference type="InterPro" id="IPR006657">
    <property type="entry name" value="MoPterin_dinucl-bd_dom"/>
</dbReference>
<dbReference type="InterPro" id="IPR050123">
    <property type="entry name" value="Prok_molybdopt-oxidoreductase"/>
</dbReference>
<dbReference type="PROSITE" id="PS51669">
    <property type="entry name" value="4FE4S_MOW_BIS_MGD"/>
    <property type="match status" value="1"/>
</dbReference>
<gene>
    <name evidence="12" type="ORF">SAMN06295970_10647</name>
</gene>
<keyword evidence="7" id="KW-0560">Oxidoreductase</keyword>
<dbReference type="CDD" id="cd02791">
    <property type="entry name" value="MopB_CT_Nitrate-R-NapA-like"/>
    <property type="match status" value="1"/>
</dbReference>
<evidence type="ECO:0000256" key="6">
    <source>
        <dbReference type="ARBA" id="ARBA00022723"/>
    </source>
</evidence>
<dbReference type="SMART" id="SM00926">
    <property type="entry name" value="Molybdop_Fe4S4"/>
    <property type="match status" value="1"/>
</dbReference>